<evidence type="ECO:0000313" key="6">
    <source>
        <dbReference type="Proteomes" id="UP000198811"/>
    </source>
</evidence>
<comment type="similarity">
    <text evidence="1">Belongs to the FlgD family.</text>
</comment>
<dbReference type="Pfam" id="PF03963">
    <property type="entry name" value="FlgD"/>
    <property type="match status" value="1"/>
</dbReference>
<dbReference type="Proteomes" id="UP000198811">
    <property type="component" value="Unassembled WGS sequence"/>
</dbReference>
<keyword evidence="6" id="KW-1185">Reference proteome</keyword>
<organism evidence="5 7">
    <name type="scientific">Clostridium cochlearium</name>
    <dbReference type="NCBI Taxonomy" id="1494"/>
    <lineage>
        <taxon>Bacteria</taxon>
        <taxon>Bacillati</taxon>
        <taxon>Bacillota</taxon>
        <taxon>Clostridia</taxon>
        <taxon>Eubacteriales</taxon>
        <taxon>Clostridiaceae</taxon>
        <taxon>Clostridium</taxon>
    </lineage>
</organism>
<dbReference type="STRING" id="1494.SAMN05216497_10617"/>
<accession>A0A1G9GZT3</accession>
<feature type="compositionally biased region" description="Basic and acidic residues" evidence="3">
    <location>
        <begin position="161"/>
        <end position="173"/>
    </location>
</feature>
<sequence length="185" mass="20181">MSDAVDALLSKNAVTGNYTDRGTKIIRPGEELDKNAFLQILAAELANQDPLNAKDGTEYVTQMAQFASIEQMSNLNSNMKFTGATALIGKYAMVNSADIYGNLYHGVITGVSRNKANIKVNMIVGEEKGEDGKPRPKVEQFNLEDIIELIELPEPSEDEKEPPKDGGEGEKPVEPANPEEENKVV</sequence>
<keyword evidence="4" id="KW-0282">Flagellum</keyword>
<reference evidence="5 7" key="2">
    <citation type="submission" date="2018-06" db="EMBL/GenBank/DDBJ databases">
        <authorList>
            <consortium name="Pathogen Informatics"/>
            <person name="Doyle S."/>
        </authorList>
    </citation>
    <scope>NUCLEOTIDE SEQUENCE [LARGE SCALE GENOMIC DNA]</scope>
    <source>
        <strain evidence="5 7">NCTC13028</strain>
    </source>
</reference>
<dbReference type="GO" id="GO:0044781">
    <property type="term" value="P:bacterial-type flagellum organization"/>
    <property type="evidence" value="ECO:0007669"/>
    <property type="project" value="UniProtKB-KW"/>
</dbReference>
<protein>
    <submittedName>
        <fullName evidence="4 5">Basal-body rod modification protein flgD</fullName>
    </submittedName>
</protein>
<evidence type="ECO:0000256" key="1">
    <source>
        <dbReference type="ARBA" id="ARBA00010577"/>
    </source>
</evidence>
<evidence type="ECO:0000256" key="3">
    <source>
        <dbReference type="SAM" id="MobiDB-lite"/>
    </source>
</evidence>
<reference evidence="4 6" key="1">
    <citation type="submission" date="2016-10" db="EMBL/GenBank/DDBJ databases">
        <authorList>
            <person name="Varghese N."/>
            <person name="Submissions S."/>
        </authorList>
    </citation>
    <scope>NUCLEOTIDE SEQUENCE [LARGE SCALE GENOMIC DNA]</scope>
    <source>
        <strain evidence="4 6">NLAE-zl-C224</strain>
    </source>
</reference>
<keyword evidence="4" id="KW-0966">Cell projection</keyword>
<dbReference type="InterPro" id="IPR005648">
    <property type="entry name" value="FlgD"/>
</dbReference>
<dbReference type="Proteomes" id="UP000250223">
    <property type="component" value="Unassembled WGS sequence"/>
</dbReference>
<name>A0A1G9GZT3_CLOCO</name>
<dbReference type="EMBL" id="UAWC01000025">
    <property type="protein sequence ID" value="SQB35689.1"/>
    <property type="molecule type" value="Genomic_DNA"/>
</dbReference>
<dbReference type="RefSeq" id="WP_089864758.1">
    <property type="nucleotide sequence ID" value="NZ_CP173238.1"/>
</dbReference>
<dbReference type="EMBL" id="FNGL01000006">
    <property type="protein sequence ID" value="SDL06161.1"/>
    <property type="molecule type" value="Genomic_DNA"/>
</dbReference>
<proteinExistence type="inferred from homology"/>
<keyword evidence="4" id="KW-0969">Cilium</keyword>
<dbReference type="OrthoDB" id="280334at2"/>
<evidence type="ECO:0000313" key="4">
    <source>
        <dbReference type="EMBL" id="SDL06161.1"/>
    </source>
</evidence>
<feature type="region of interest" description="Disordered" evidence="3">
    <location>
        <begin position="149"/>
        <end position="185"/>
    </location>
</feature>
<dbReference type="AlphaFoldDB" id="A0A1G9GZT3"/>
<evidence type="ECO:0000313" key="7">
    <source>
        <dbReference type="Proteomes" id="UP000250223"/>
    </source>
</evidence>
<gene>
    <name evidence="5" type="primary">flgD</name>
    <name evidence="5" type="ORF">NCTC13028_02088</name>
    <name evidence="4" type="ORF">SAMN05216497_10617</name>
</gene>
<evidence type="ECO:0000256" key="2">
    <source>
        <dbReference type="ARBA" id="ARBA00022795"/>
    </source>
</evidence>
<evidence type="ECO:0000313" key="5">
    <source>
        <dbReference type="EMBL" id="SQB35689.1"/>
    </source>
</evidence>
<keyword evidence="2" id="KW-1005">Bacterial flagellum biogenesis</keyword>